<dbReference type="GO" id="GO:0003676">
    <property type="term" value="F:nucleic acid binding"/>
    <property type="evidence" value="ECO:0007669"/>
    <property type="project" value="InterPro"/>
</dbReference>
<dbReference type="EMBL" id="AWUE01020549">
    <property type="protein sequence ID" value="OMO67807.1"/>
    <property type="molecule type" value="Genomic_DNA"/>
</dbReference>
<dbReference type="CDD" id="cd00303">
    <property type="entry name" value="retropepsin_like"/>
    <property type="match status" value="1"/>
</dbReference>
<feature type="region of interest" description="Disordered" evidence="2">
    <location>
        <begin position="107"/>
        <end position="148"/>
    </location>
</feature>
<dbReference type="Gene3D" id="2.40.70.10">
    <property type="entry name" value="Acid Proteases"/>
    <property type="match status" value="1"/>
</dbReference>
<dbReference type="InterPro" id="IPR021109">
    <property type="entry name" value="Peptidase_aspartic_dom_sf"/>
</dbReference>
<dbReference type="PANTHER" id="PTHR15503:SF45">
    <property type="entry name" value="RNA-DIRECTED DNA POLYMERASE HOMOLOG"/>
    <property type="match status" value="1"/>
</dbReference>
<name>A0A1R3HBS7_9ROSI</name>
<accession>A0A1R3HBS7</accession>
<feature type="compositionally biased region" description="Low complexity" evidence="2">
    <location>
        <begin position="390"/>
        <end position="400"/>
    </location>
</feature>
<feature type="compositionally biased region" description="Pro residues" evidence="2">
    <location>
        <begin position="112"/>
        <end position="137"/>
    </location>
</feature>
<evidence type="ECO:0000256" key="1">
    <source>
        <dbReference type="PROSITE-ProRule" id="PRU00047"/>
    </source>
</evidence>
<dbReference type="Pfam" id="PF03732">
    <property type="entry name" value="Retrotrans_gag"/>
    <property type="match status" value="1"/>
</dbReference>
<sequence length="611" mass="68410">MPPKKGRDGGKTQKKKSLEQIASSSCPGEEEFPPGEEEYSSDYVPPPLETISEQPSPQLPTAGLGQQPRMFHDVHRRQRNAVPSSQAEIYTPQYGYPYGYQPYSPFQFMPQNAPPPPPNTSQAVPPQPIHPTAPFPPTRATTVTTSGTKCTDSEKLKIATRFLIKSAKVWWDNVEVRYPKGVTWADFLKEFDQEYYPKEERDDKLAQFYSLEQGDMTVREYEAELRKLFTHLPLESRRDIQLSAKFSQGLQLDILERMTVTPSQTYKDKVMSAVRAQKLILERSSSNGGKFWGKRKTDSSSDQSSKKSKSTASSGGNSYASPVGSPRKPQPSRFGKSKTSISSTIKGWFGKKKETCPNCRKSHSGPCYDPRRCFSCGSLEHTKKDCPNRSQGQSGQGSQSTQYRITPRNNQRAIQAQASTATTSVSGAGGNTTVQNFSRPATRAQSRLYSMTQKEAATRPEIITGTLNIFGHDTYVLIDSGSKRSLVSNAFAGYSDRDLSSLDCHLIVHTRLGKEIFKNVVFKDCPTVVGREILSANLIPLELTDFDAILGMDWLENHYANVDCRTKVVRFTRPRKRMVQFVGQRRVLPSCVISTIETLGRNSIFRSYFGY</sequence>
<gene>
    <name evidence="4" type="ORF">COLO4_29988</name>
</gene>
<feature type="compositionally biased region" description="Low complexity" evidence="2">
    <location>
        <begin position="138"/>
        <end position="148"/>
    </location>
</feature>
<protein>
    <submittedName>
        <fullName evidence="4">Zinc finger, CCHC-type</fullName>
    </submittedName>
</protein>
<evidence type="ECO:0000313" key="4">
    <source>
        <dbReference type="EMBL" id="OMO67807.1"/>
    </source>
</evidence>
<dbReference type="InterPro" id="IPR001878">
    <property type="entry name" value="Znf_CCHC"/>
</dbReference>
<evidence type="ECO:0000313" key="5">
    <source>
        <dbReference type="Proteomes" id="UP000187203"/>
    </source>
</evidence>
<feature type="region of interest" description="Disordered" evidence="2">
    <location>
        <begin position="1"/>
        <end position="67"/>
    </location>
</feature>
<keyword evidence="1" id="KW-0862">Zinc</keyword>
<organism evidence="4 5">
    <name type="scientific">Corchorus olitorius</name>
    <dbReference type="NCBI Taxonomy" id="93759"/>
    <lineage>
        <taxon>Eukaryota</taxon>
        <taxon>Viridiplantae</taxon>
        <taxon>Streptophyta</taxon>
        <taxon>Embryophyta</taxon>
        <taxon>Tracheophyta</taxon>
        <taxon>Spermatophyta</taxon>
        <taxon>Magnoliopsida</taxon>
        <taxon>eudicotyledons</taxon>
        <taxon>Gunneridae</taxon>
        <taxon>Pentapetalae</taxon>
        <taxon>rosids</taxon>
        <taxon>malvids</taxon>
        <taxon>Malvales</taxon>
        <taxon>Malvaceae</taxon>
        <taxon>Grewioideae</taxon>
        <taxon>Apeibeae</taxon>
        <taxon>Corchorus</taxon>
    </lineage>
</organism>
<feature type="region of interest" description="Disordered" evidence="2">
    <location>
        <begin position="290"/>
        <end position="341"/>
    </location>
</feature>
<dbReference type="Pfam" id="PF08284">
    <property type="entry name" value="RVP_2"/>
    <property type="match status" value="1"/>
</dbReference>
<dbReference type="SUPFAM" id="SSF50630">
    <property type="entry name" value="Acid proteases"/>
    <property type="match status" value="1"/>
</dbReference>
<dbReference type="Proteomes" id="UP000187203">
    <property type="component" value="Unassembled WGS sequence"/>
</dbReference>
<evidence type="ECO:0000259" key="3">
    <source>
        <dbReference type="PROSITE" id="PS50158"/>
    </source>
</evidence>
<dbReference type="GO" id="GO:0008270">
    <property type="term" value="F:zinc ion binding"/>
    <property type="evidence" value="ECO:0007669"/>
    <property type="project" value="UniProtKB-KW"/>
</dbReference>
<feature type="compositionally biased region" description="Acidic residues" evidence="2">
    <location>
        <begin position="28"/>
        <end position="40"/>
    </location>
</feature>
<dbReference type="SMART" id="SM00343">
    <property type="entry name" value="ZnF_C2HC"/>
    <property type="match status" value="1"/>
</dbReference>
<proteinExistence type="predicted"/>
<dbReference type="PROSITE" id="PS50158">
    <property type="entry name" value="ZF_CCHC"/>
    <property type="match status" value="1"/>
</dbReference>
<comment type="caution">
    <text evidence="4">The sequence shown here is derived from an EMBL/GenBank/DDBJ whole genome shotgun (WGS) entry which is preliminary data.</text>
</comment>
<evidence type="ECO:0000256" key="2">
    <source>
        <dbReference type="SAM" id="MobiDB-lite"/>
    </source>
</evidence>
<dbReference type="InterPro" id="IPR005162">
    <property type="entry name" value="Retrotrans_gag_dom"/>
</dbReference>
<feature type="compositionally biased region" description="Basic and acidic residues" evidence="2">
    <location>
        <begin position="1"/>
        <end position="11"/>
    </location>
</feature>
<feature type="domain" description="CCHC-type" evidence="3">
    <location>
        <begin position="371"/>
        <end position="388"/>
    </location>
</feature>
<reference evidence="5" key="1">
    <citation type="submission" date="2013-09" db="EMBL/GenBank/DDBJ databases">
        <title>Corchorus olitorius genome sequencing.</title>
        <authorList>
            <person name="Alam M."/>
            <person name="Haque M.S."/>
            <person name="Islam M.S."/>
            <person name="Emdad E.M."/>
            <person name="Islam M.M."/>
            <person name="Ahmed B."/>
            <person name="Halim A."/>
            <person name="Hossen Q.M.M."/>
            <person name="Hossain M.Z."/>
            <person name="Ahmed R."/>
            <person name="Khan M.M."/>
            <person name="Islam R."/>
            <person name="Rashid M.M."/>
            <person name="Khan S.A."/>
            <person name="Rahman M.S."/>
            <person name="Alam M."/>
            <person name="Yahiya A.S."/>
            <person name="Khan M.S."/>
            <person name="Azam M.S."/>
            <person name="Haque T."/>
            <person name="Lashkar M.Z.H."/>
            <person name="Akhand A.I."/>
            <person name="Morshed G."/>
            <person name="Roy S."/>
            <person name="Uddin K.S."/>
            <person name="Rabeya T."/>
            <person name="Hossain A.S."/>
            <person name="Chowdhury A."/>
            <person name="Snigdha A.R."/>
            <person name="Mortoza M.S."/>
            <person name="Matin S.A."/>
            <person name="Hoque S.M.E."/>
            <person name="Islam M.K."/>
            <person name="Roy D.K."/>
            <person name="Haider R."/>
            <person name="Moosa M.M."/>
            <person name="Elias S.M."/>
            <person name="Hasan A.M."/>
            <person name="Jahan S."/>
            <person name="Shafiuddin M."/>
            <person name="Mahmood N."/>
            <person name="Shommy N.S."/>
        </authorList>
    </citation>
    <scope>NUCLEOTIDE SEQUENCE [LARGE SCALE GENOMIC DNA]</scope>
    <source>
        <strain evidence="5">cv. O-4</strain>
    </source>
</reference>
<feature type="region of interest" description="Disordered" evidence="2">
    <location>
        <begin position="384"/>
        <end position="405"/>
    </location>
</feature>
<keyword evidence="1" id="KW-0479">Metal-binding</keyword>
<dbReference type="OrthoDB" id="912127at2759"/>
<dbReference type="AlphaFoldDB" id="A0A1R3HBS7"/>
<keyword evidence="5" id="KW-1185">Reference proteome</keyword>
<keyword evidence="1" id="KW-0863">Zinc-finger</keyword>
<dbReference type="InterPro" id="IPR032567">
    <property type="entry name" value="RTL1-rel"/>
</dbReference>
<dbReference type="PANTHER" id="PTHR15503">
    <property type="entry name" value="LDOC1 RELATED"/>
    <property type="match status" value="1"/>
</dbReference>